<feature type="binding site" evidence="6">
    <location>
        <position position="127"/>
    </location>
    <ligand>
        <name>NAD(+)</name>
        <dbReference type="ChEBI" id="CHEBI:57540"/>
    </ligand>
</feature>
<dbReference type="NCBIfam" id="NF009828">
    <property type="entry name" value="PRK13303.1-3"/>
    <property type="match status" value="1"/>
</dbReference>
<dbReference type="RefSeq" id="WP_093119452.1">
    <property type="nucleotide sequence ID" value="NZ_FODS01000018.1"/>
</dbReference>
<dbReference type="GO" id="GO:0016639">
    <property type="term" value="F:oxidoreductase activity, acting on the CH-NH2 group of donors, NAD or NADP as acceptor"/>
    <property type="evidence" value="ECO:0007669"/>
    <property type="project" value="UniProtKB-UniRule"/>
</dbReference>
<evidence type="ECO:0000256" key="2">
    <source>
        <dbReference type="ARBA" id="ARBA00022642"/>
    </source>
</evidence>
<dbReference type="AlphaFoldDB" id="A0A1H8U6B6"/>
<dbReference type="GO" id="GO:0051287">
    <property type="term" value="F:NAD binding"/>
    <property type="evidence" value="ECO:0007669"/>
    <property type="project" value="UniProtKB-UniRule"/>
</dbReference>
<name>A0A1H8U6B6_9RHOB</name>
<keyword evidence="2 6" id="KW-0662">Pyridine nucleotide biosynthesis</keyword>
<evidence type="ECO:0000256" key="6">
    <source>
        <dbReference type="HAMAP-Rule" id="MF_01265"/>
    </source>
</evidence>
<keyword evidence="5 6" id="KW-0520">NAD</keyword>
<dbReference type="GO" id="GO:0009435">
    <property type="term" value="P:NAD+ biosynthetic process"/>
    <property type="evidence" value="ECO:0007669"/>
    <property type="project" value="UniProtKB-UniRule"/>
</dbReference>
<dbReference type="Proteomes" id="UP000198893">
    <property type="component" value="Unassembled WGS sequence"/>
</dbReference>
<dbReference type="Gene3D" id="3.30.360.10">
    <property type="entry name" value="Dihydrodipicolinate Reductase, domain 2"/>
    <property type="match status" value="1"/>
</dbReference>
<evidence type="ECO:0000259" key="7">
    <source>
        <dbReference type="Pfam" id="PF01958"/>
    </source>
</evidence>
<dbReference type="GO" id="GO:0033735">
    <property type="term" value="F:aspartate dehydrogenase [NAD(P)+] activity"/>
    <property type="evidence" value="ECO:0007669"/>
    <property type="project" value="UniProtKB-EC"/>
</dbReference>
<dbReference type="EMBL" id="FODS01000018">
    <property type="protein sequence ID" value="SEO98749.1"/>
    <property type="molecule type" value="Genomic_DNA"/>
</dbReference>
<evidence type="ECO:0000256" key="3">
    <source>
        <dbReference type="ARBA" id="ARBA00022857"/>
    </source>
</evidence>
<keyword evidence="4 6" id="KW-0560">Oxidoreductase</keyword>
<dbReference type="Pfam" id="PF03447">
    <property type="entry name" value="NAD_binding_3"/>
    <property type="match status" value="1"/>
</dbReference>
<dbReference type="Pfam" id="PF01958">
    <property type="entry name" value="Asp_DH_C"/>
    <property type="match status" value="1"/>
</dbReference>
<feature type="active site" evidence="6">
    <location>
        <position position="223"/>
    </location>
</feature>
<accession>A0A1H8U6B6</accession>
<reference evidence="9 10" key="1">
    <citation type="submission" date="2016-10" db="EMBL/GenBank/DDBJ databases">
        <authorList>
            <person name="de Groot N.N."/>
        </authorList>
    </citation>
    <scope>NUCLEOTIDE SEQUENCE [LARGE SCALE GENOMIC DNA]</scope>
    <source>
        <strain evidence="9 10">DSM 27842</strain>
    </source>
</reference>
<dbReference type="InterPro" id="IPR020626">
    <property type="entry name" value="Asp_DH_prok"/>
</dbReference>
<comment type="catalytic activity">
    <reaction evidence="6">
        <text>L-aspartate + NAD(+) + H2O = oxaloacetate + NH4(+) + NADH + H(+)</text>
        <dbReference type="Rhea" id="RHEA:11788"/>
        <dbReference type="ChEBI" id="CHEBI:15377"/>
        <dbReference type="ChEBI" id="CHEBI:15378"/>
        <dbReference type="ChEBI" id="CHEBI:16452"/>
        <dbReference type="ChEBI" id="CHEBI:28938"/>
        <dbReference type="ChEBI" id="CHEBI:29991"/>
        <dbReference type="ChEBI" id="CHEBI:57540"/>
        <dbReference type="ChEBI" id="CHEBI:57945"/>
        <dbReference type="EC" id="1.4.1.21"/>
    </reaction>
</comment>
<dbReference type="InterPro" id="IPR036291">
    <property type="entry name" value="NAD(P)-bd_dom_sf"/>
</dbReference>
<dbReference type="InterPro" id="IPR002811">
    <property type="entry name" value="Asp_DH"/>
</dbReference>
<dbReference type="GO" id="GO:0050661">
    <property type="term" value="F:NADP binding"/>
    <property type="evidence" value="ECO:0007669"/>
    <property type="project" value="UniProtKB-UniRule"/>
</dbReference>
<dbReference type="SUPFAM" id="SSF51735">
    <property type="entry name" value="NAD(P)-binding Rossmann-fold domains"/>
    <property type="match status" value="1"/>
</dbReference>
<comment type="function">
    <text evidence="6">Specifically catalyzes the NAD or NADP-dependent dehydrogenation of L-aspartate to iminoaspartate.</text>
</comment>
<dbReference type="Gene3D" id="3.40.50.720">
    <property type="entry name" value="NAD(P)-binding Rossmann-like Domain"/>
    <property type="match status" value="1"/>
</dbReference>
<evidence type="ECO:0000256" key="4">
    <source>
        <dbReference type="ARBA" id="ARBA00023002"/>
    </source>
</evidence>
<evidence type="ECO:0000256" key="1">
    <source>
        <dbReference type="ARBA" id="ARBA00008331"/>
    </source>
</evidence>
<gene>
    <name evidence="6" type="primary">nadX</name>
    <name evidence="9" type="ORF">SAMN04490248_11860</name>
</gene>
<dbReference type="InterPro" id="IPR011182">
    <property type="entry name" value="L-Asp_DH"/>
</dbReference>
<dbReference type="SUPFAM" id="SSF55347">
    <property type="entry name" value="Glyceraldehyde-3-phosphate dehydrogenase-like, C-terminal domain"/>
    <property type="match status" value="1"/>
</dbReference>
<feature type="binding site" evidence="6">
    <location>
        <position position="193"/>
    </location>
    <ligand>
        <name>NAD(+)</name>
        <dbReference type="ChEBI" id="CHEBI:57540"/>
    </ligand>
</feature>
<dbReference type="OrthoDB" id="8456681at2"/>
<comment type="pathway">
    <text evidence="6">Cofactor biosynthesis; NAD(+) biosynthesis; iminoaspartate from L-aspartate (dehydrogenase route): step 1/1.</text>
</comment>
<dbReference type="EC" id="1.4.1.21" evidence="6"/>
<dbReference type="NCBIfam" id="NF009827">
    <property type="entry name" value="PRK13303.1-2"/>
    <property type="match status" value="1"/>
</dbReference>
<comment type="catalytic activity">
    <reaction evidence="6">
        <text>L-aspartate + NADP(+) + H2O = oxaloacetate + NH4(+) + NADPH + H(+)</text>
        <dbReference type="Rhea" id="RHEA:11784"/>
        <dbReference type="ChEBI" id="CHEBI:15377"/>
        <dbReference type="ChEBI" id="CHEBI:15378"/>
        <dbReference type="ChEBI" id="CHEBI:16452"/>
        <dbReference type="ChEBI" id="CHEBI:28938"/>
        <dbReference type="ChEBI" id="CHEBI:29991"/>
        <dbReference type="ChEBI" id="CHEBI:57783"/>
        <dbReference type="ChEBI" id="CHEBI:58349"/>
        <dbReference type="EC" id="1.4.1.21"/>
    </reaction>
</comment>
<proteinExistence type="inferred from homology"/>
<dbReference type="HAMAP" id="MF_01265">
    <property type="entry name" value="NadX"/>
    <property type="match status" value="1"/>
</dbReference>
<dbReference type="STRING" id="569882.SAMN04490248_11860"/>
<dbReference type="PANTHER" id="PTHR31873">
    <property type="entry name" value="L-ASPARTATE DEHYDROGENASE-RELATED"/>
    <property type="match status" value="1"/>
</dbReference>
<evidence type="ECO:0000313" key="9">
    <source>
        <dbReference type="EMBL" id="SEO98749.1"/>
    </source>
</evidence>
<dbReference type="UniPathway" id="UPA00253">
    <property type="reaction ID" value="UER00456"/>
</dbReference>
<dbReference type="PANTHER" id="PTHR31873:SF6">
    <property type="entry name" value="ASPARTATE DEHYDROGENASE DOMAIN-CONTAINING PROTEIN"/>
    <property type="match status" value="1"/>
</dbReference>
<sequence length="270" mass="27582">MHLGIIGYGNIAQQLVTMLAAPKGPCPERITLLVRPERQEGTAQALADQPIAAQVVTQAQALADARPDLVVECAGHAGAAAHVPALLRAGIDVVLVSVGALADDALHDRLRAAAEAGGAHLILPAGAVGGIDLLSALSGGGEVELTYRGIKPPAAWSGTPAAQAIDLDAVTHATPIFTGTAREAARAFPKNANVAATLALAGPGLDATRVELIADPAASGNLHSYEVRSGIANYTMTIENKPSAGNARTSLATGYSVLREIRNRMMPVIL</sequence>
<dbReference type="InterPro" id="IPR005106">
    <property type="entry name" value="Asp/hSer_DH_NAD-bd"/>
</dbReference>
<keyword evidence="10" id="KW-1185">Reference proteome</keyword>
<protein>
    <recommendedName>
        <fullName evidence="6">L-aspartate dehydrogenase</fullName>
        <ecNumber evidence="6">1.4.1.21</ecNumber>
    </recommendedName>
</protein>
<evidence type="ECO:0000259" key="8">
    <source>
        <dbReference type="Pfam" id="PF03447"/>
    </source>
</evidence>
<feature type="domain" description="Aspartate/homoserine dehydrogenase NAD-binding" evidence="8">
    <location>
        <begin position="7"/>
        <end position="124"/>
    </location>
</feature>
<dbReference type="PIRSF" id="PIRSF005227">
    <property type="entry name" value="Asp_dh_NAD_syn"/>
    <property type="match status" value="1"/>
</dbReference>
<organism evidence="9 10">
    <name type="scientific">Salinihabitans flavidus</name>
    <dbReference type="NCBI Taxonomy" id="569882"/>
    <lineage>
        <taxon>Bacteria</taxon>
        <taxon>Pseudomonadati</taxon>
        <taxon>Pseudomonadota</taxon>
        <taxon>Alphaproteobacteria</taxon>
        <taxon>Rhodobacterales</taxon>
        <taxon>Roseobacteraceae</taxon>
        <taxon>Salinihabitans</taxon>
    </lineage>
</organism>
<comment type="similarity">
    <text evidence="1 6">Belongs to the L-aspartate dehydrogenase family.</text>
</comment>
<evidence type="ECO:0000313" key="10">
    <source>
        <dbReference type="Proteomes" id="UP000198893"/>
    </source>
</evidence>
<evidence type="ECO:0000256" key="5">
    <source>
        <dbReference type="ARBA" id="ARBA00023027"/>
    </source>
</evidence>
<keyword evidence="3 6" id="KW-0521">NADP</keyword>
<feature type="domain" description="Aspartate dehydrogenase" evidence="7">
    <location>
        <begin position="171"/>
        <end position="258"/>
    </location>
</feature>
<comment type="miscellaneous">
    <text evidence="6">The iminoaspartate product is unstable in aqueous solution and can decompose to oxaloacetate and ammonia.</text>
</comment>